<dbReference type="RefSeq" id="WP_183582674.1">
    <property type="nucleotide sequence ID" value="NZ_JACHXJ010000002.1"/>
</dbReference>
<evidence type="ECO:0000313" key="1">
    <source>
        <dbReference type="EMBL" id="MBB3128510.1"/>
    </source>
</evidence>
<evidence type="ECO:0000313" key="2">
    <source>
        <dbReference type="Proteomes" id="UP000517523"/>
    </source>
</evidence>
<dbReference type="AlphaFoldDB" id="A0A839TS75"/>
<proteinExistence type="predicted"/>
<reference evidence="1 2" key="1">
    <citation type="submission" date="2020-08" db="EMBL/GenBank/DDBJ databases">
        <title>Genomic Encyclopedia of Type Strains, Phase III (KMG-III): the genomes of soil and plant-associated and newly described type strains.</title>
        <authorList>
            <person name="Whitman W."/>
        </authorList>
    </citation>
    <scope>NUCLEOTIDE SEQUENCE [LARGE SCALE GENOMIC DNA]</scope>
    <source>
        <strain evidence="1 2">CECT 5831</strain>
    </source>
</reference>
<name>A0A839TS75_9BACL</name>
<sequence length="94" mass="10446">MEFFDISTRNLLTVKADAGVGHHIALSVAGTGITDLMDDDNESLNHKEIQRWLYVFVDLLHISSCTGITNSVPELGTERDKNFDGKFIWGCSCN</sequence>
<comment type="caution">
    <text evidence="1">The sequence shown here is derived from an EMBL/GenBank/DDBJ whole genome shotgun (WGS) entry which is preliminary data.</text>
</comment>
<gene>
    <name evidence="1" type="ORF">FHS19_003164</name>
</gene>
<protein>
    <submittedName>
        <fullName evidence="1">Uncharacterized protein</fullName>
    </submittedName>
</protein>
<dbReference type="EMBL" id="JACHXJ010000002">
    <property type="protein sequence ID" value="MBB3128510.1"/>
    <property type="molecule type" value="Genomic_DNA"/>
</dbReference>
<organism evidence="1 2">
    <name type="scientific">Paenibacillus rhizosphaerae</name>
    <dbReference type="NCBI Taxonomy" id="297318"/>
    <lineage>
        <taxon>Bacteria</taxon>
        <taxon>Bacillati</taxon>
        <taxon>Bacillota</taxon>
        <taxon>Bacilli</taxon>
        <taxon>Bacillales</taxon>
        <taxon>Paenibacillaceae</taxon>
        <taxon>Paenibacillus</taxon>
    </lineage>
</organism>
<accession>A0A839TS75</accession>
<dbReference type="Proteomes" id="UP000517523">
    <property type="component" value="Unassembled WGS sequence"/>
</dbReference>